<proteinExistence type="inferred from homology"/>
<dbReference type="PIRSF" id="PIRSF005303">
    <property type="entry name" value="Thiam_monoph_kin"/>
    <property type="match status" value="1"/>
</dbReference>
<feature type="binding site" evidence="1">
    <location>
        <position position="94"/>
    </location>
    <ligand>
        <name>Mg(2+)</name>
        <dbReference type="ChEBI" id="CHEBI:18420"/>
        <label>3</label>
    </ligand>
</feature>
<dbReference type="PANTHER" id="PTHR30270:SF0">
    <property type="entry name" value="THIAMINE-MONOPHOSPHATE KINASE"/>
    <property type="match status" value="1"/>
</dbReference>
<feature type="domain" description="PurM-like N-terminal" evidence="2">
    <location>
        <begin position="45"/>
        <end position="158"/>
    </location>
</feature>
<feature type="binding site" evidence="1">
    <location>
        <position position="47"/>
    </location>
    <ligand>
        <name>Mg(2+)</name>
        <dbReference type="ChEBI" id="CHEBI:18420"/>
        <label>3</label>
    </ligand>
</feature>
<keyword evidence="4" id="KW-1185">Reference proteome</keyword>
<dbReference type="Gene3D" id="3.30.1330.10">
    <property type="entry name" value="PurM-like, N-terminal domain"/>
    <property type="match status" value="1"/>
</dbReference>
<feature type="binding site" evidence="1">
    <location>
        <position position="63"/>
    </location>
    <ligand>
        <name>Mg(2+)</name>
        <dbReference type="ChEBI" id="CHEBI:18420"/>
        <label>4</label>
    </ligand>
</feature>
<feature type="binding site" evidence="1">
    <location>
        <position position="94"/>
    </location>
    <ligand>
        <name>Mg(2+)</name>
        <dbReference type="ChEBI" id="CHEBI:18420"/>
        <label>4</label>
    </ligand>
</feature>
<feature type="binding site" evidence="1">
    <location>
        <position position="238"/>
    </location>
    <ligand>
        <name>Mg(2+)</name>
        <dbReference type="ChEBI" id="CHEBI:18420"/>
        <label>5</label>
    </ligand>
</feature>
<accession>A0ABY8VIX2</accession>
<keyword evidence="1" id="KW-0547">Nucleotide-binding</keyword>
<feature type="binding site" evidence="1">
    <location>
        <position position="142"/>
    </location>
    <ligand>
        <name>Mg(2+)</name>
        <dbReference type="ChEBI" id="CHEBI:18420"/>
        <label>1</label>
    </ligand>
</feature>
<dbReference type="Pfam" id="PF00586">
    <property type="entry name" value="AIRS"/>
    <property type="match status" value="1"/>
</dbReference>
<comment type="similarity">
    <text evidence="1">Belongs to the thiamine-monophosphate kinase family.</text>
</comment>
<feature type="binding site" evidence="1">
    <location>
        <position position="64"/>
    </location>
    <ligand>
        <name>Mg(2+)</name>
        <dbReference type="ChEBI" id="CHEBI:18420"/>
        <label>1</label>
    </ligand>
</feature>
<dbReference type="SUPFAM" id="SSF56042">
    <property type="entry name" value="PurM C-terminal domain-like"/>
    <property type="match status" value="1"/>
</dbReference>
<evidence type="ECO:0000256" key="1">
    <source>
        <dbReference type="HAMAP-Rule" id="MF_02128"/>
    </source>
</evidence>
<dbReference type="EC" id="2.7.4.16" evidence="1"/>
<feature type="binding site" evidence="1">
    <location>
        <position position="332"/>
    </location>
    <ligand>
        <name>substrate</name>
    </ligand>
</feature>
<feature type="binding site" evidence="1">
    <location>
        <position position="65"/>
    </location>
    <ligand>
        <name>Mg(2+)</name>
        <dbReference type="ChEBI" id="CHEBI:18420"/>
        <label>2</label>
    </ligand>
</feature>
<dbReference type="SUPFAM" id="SSF55326">
    <property type="entry name" value="PurM N-terminal domain-like"/>
    <property type="match status" value="1"/>
</dbReference>
<evidence type="ECO:0000313" key="4">
    <source>
        <dbReference type="Proteomes" id="UP001238805"/>
    </source>
</evidence>
<evidence type="ECO:0000313" key="3">
    <source>
        <dbReference type="EMBL" id="WIM69615.1"/>
    </source>
</evidence>
<comment type="caution">
    <text evidence="1">Lacks conserved residue(s) required for the propagation of feature annotation.</text>
</comment>
<feature type="binding site" evidence="1">
    <location>
        <position position="94"/>
    </location>
    <ligand>
        <name>Mg(2+)</name>
        <dbReference type="ChEBI" id="CHEBI:18420"/>
        <label>2</label>
    </ligand>
</feature>
<feature type="binding site" evidence="1">
    <location>
        <position position="237"/>
    </location>
    <ligand>
        <name>ATP</name>
        <dbReference type="ChEBI" id="CHEBI:30616"/>
    </ligand>
</feature>
<dbReference type="Gene3D" id="3.90.650.10">
    <property type="entry name" value="PurM-like C-terminal domain"/>
    <property type="match status" value="1"/>
</dbReference>
<dbReference type="EMBL" id="CP126970">
    <property type="protein sequence ID" value="WIM69615.1"/>
    <property type="molecule type" value="Genomic_DNA"/>
</dbReference>
<sequence>MALESIERSGVTHFPAHYSGPTLGEVGEHRAIEEIVTVAPSTRNGDDAAVLSHASPNSRAVATTDMLIEGRHFRVDWSTPEEIGQKAIVQNFADVEAMGARPIAALLAVSAPPHTPLSFIRGIAAGIAQRVGEYSAELVGGDLTSGDDLVLSVTAIGSLGGSRPALTLDRARPGQQVVAHGRLGWSAAGLALLTRFGRDGVPEDLSALVDAHCAPHLNPGRGVIARATGATSMTDNSDGLIADVGTIARLSGVGVDLDAAALAPDELLVRAGRLLDADPWEWVLAGGEDHALLCTTAGAPPSGFRPLGRVVRGGRDHDVTVDGAAPAYGHGWVSF</sequence>
<keyword evidence="1" id="KW-0479">Metal-binding</keyword>
<feature type="binding site" evidence="1">
    <location>
        <position position="65"/>
    </location>
    <ligand>
        <name>Mg(2+)</name>
        <dbReference type="ChEBI" id="CHEBI:18420"/>
        <label>1</label>
    </ligand>
</feature>
<dbReference type="InterPro" id="IPR006283">
    <property type="entry name" value="ThiL-like"/>
</dbReference>
<dbReference type="PANTHER" id="PTHR30270">
    <property type="entry name" value="THIAMINE-MONOPHOSPHATE KINASE"/>
    <property type="match status" value="1"/>
</dbReference>
<dbReference type="InterPro" id="IPR036921">
    <property type="entry name" value="PurM-like_N_sf"/>
</dbReference>
<organism evidence="3 4">
    <name type="scientific">Corynebacterium suedekumii</name>
    <dbReference type="NCBI Taxonomy" id="3049801"/>
    <lineage>
        <taxon>Bacteria</taxon>
        <taxon>Bacillati</taxon>
        <taxon>Actinomycetota</taxon>
        <taxon>Actinomycetes</taxon>
        <taxon>Mycobacteriales</taxon>
        <taxon>Corynebacteriaceae</taxon>
        <taxon>Corynebacterium</taxon>
    </lineage>
</organism>
<keyword evidence="1" id="KW-0460">Magnesium</keyword>
<comment type="miscellaneous">
    <text evidence="1">Reaction mechanism of ThiL seems to utilize a direct, inline transfer of the gamma-phosphate of ATP to TMP rather than a phosphorylated enzyme intermediate.</text>
</comment>
<dbReference type="NCBIfam" id="NF004351">
    <property type="entry name" value="PRK05731.1-4"/>
    <property type="match status" value="1"/>
</dbReference>
<keyword evidence="1" id="KW-0067">ATP-binding</keyword>
<dbReference type="InterPro" id="IPR036676">
    <property type="entry name" value="PurM-like_C_sf"/>
</dbReference>
<protein>
    <recommendedName>
        <fullName evidence="1">Thiamine-monophosphate kinase</fullName>
        <shortName evidence="1">TMP kinase</shortName>
        <shortName evidence="1">Thiamine-phosphate kinase</shortName>
        <ecNumber evidence="1">2.7.4.16</ecNumber>
    </recommendedName>
</protein>
<feature type="binding site" evidence="1">
    <location>
        <position position="72"/>
    </location>
    <ligand>
        <name>substrate</name>
    </ligand>
</feature>
<name>A0ABY8VIX2_9CORY</name>
<dbReference type="Proteomes" id="UP001238805">
    <property type="component" value="Chromosome"/>
</dbReference>
<dbReference type="NCBIfam" id="TIGR01379">
    <property type="entry name" value="thiL"/>
    <property type="match status" value="1"/>
</dbReference>
<comment type="pathway">
    <text evidence="1">Cofactor biosynthesis; thiamine diphosphate biosynthesis; thiamine diphosphate from thiamine phosphate: step 1/1.</text>
</comment>
<feature type="binding site" evidence="1">
    <location>
        <begin position="141"/>
        <end position="142"/>
    </location>
    <ligand>
        <name>ATP</name>
        <dbReference type="ChEBI" id="CHEBI:30616"/>
    </ligand>
</feature>
<comment type="function">
    <text evidence="1">Catalyzes the ATP-dependent phosphorylation of thiamine-monophosphate (TMP) to form thiamine-pyrophosphate (TPP), the active form of vitamin B1.</text>
</comment>
<feature type="binding site" evidence="1">
    <location>
        <position position="288"/>
    </location>
    <ligand>
        <name>substrate</name>
    </ligand>
</feature>
<feature type="binding site" evidence="1">
    <location>
        <position position="235"/>
    </location>
    <ligand>
        <name>Mg(2+)</name>
        <dbReference type="ChEBI" id="CHEBI:18420"/>
        <label>3</label>
    </ligand>
</feature>
<gene>
    <name evidence="1" type="primary">thiL</name>
    <name evidence="3" type="ORF">QP029_10260</name>
</gene>
<reference evidence="3 4" key="1">
    <citation type="submission" date="2023-05" db="EMBL/GenBank/DDBJ databases">
        <title>Corynebacterium suedekumii sp. nov. and Corynebacterium breve sp. nov. isolated from raw cow's milk.</title>
        <authorList>
            <person name="Baer M.K."/>
            <person name="Mehl L."/>
            <person name="Hellmuth R."/>
            <person name="Marke G."/>
            <person name="Lipski A."/>
        </authorList>
    </citation>
    <scope>NUCLEOTIDE SEQUENCE [LARGE SCALE GENOMIC DNA]</scope>
    <source>
        <strain evidence="3 4">LM112</strain>
    </source>
</reference>
<dbReference type="GO" id="GO:0009030">
    <property type="term" value="F:thiamine-phosphate kinase activity"/>
    <property type="evidence" value="ECO:0007669"/>
    <property type="project" value="UniProtKB-EC"/>
</dbReference>
<dbReference type="RefSeq" id="WP_284874209.1">
    <property type="nucleotide sequence ID" value="NZ_CP126970.1"/>
</dbReference>
<keyword evidence="1 3" id="KW-0808">Transferase</keyword>
<dbReference type="HAMAP" id="MF_02128">
    <property type="entry name" value="TMP_kinase"/>
    <property type="match status" value="1"/>
</dbReference>
<dbReference type="InterPro" id="IPR016188">
    <property type="entry name" value="PurM-like_N"/>
</dbReference>
<feature type="binding site" evidence="1">
    <location>
        <position position="47"/>
    </location>
    <ligand>
        <name>Mg(2+)</name>
        <dbReference type="ChEBI" id="CHEBI:18420"/>
        <label>4</label>
    </ligand>
</feature>
<dbReference type="CDD" id="cd02194">
    <property type="entry name" value="ThiL"/>
    <property type="match status" value="1"/>
</dbReference>
<comment type="catalytic activity">
    <reaction evidence="1">
        <text>thiamine phosphate + ATP = thiamine diphosphate + ADP</text>
        <dbReference type="Rhea" id="RHEA:15913"/>
        <dbReference type="ChEBI" id="CHEBI:30616"/>
        <dbReference type="ChEBI" id="CHEBI:37575"/>
        <dbReference type="ChEBI" id="CHEBI:58937"/>
        <dbReference type="ChEBI" id="CHEBI:456216"/>
        <dbReference type="EC" id="2.7.4.16"/>
    </reaction>
</comment>
<keyword evidence="1 3" id="KW-0418">Kinase</keyword>
<evidence type="ECO:0000259" key="2">
    <source>
        <dbReference type="Pfam" id="PF00586"/>
    </source>
</evidence>
<keyword evidence="1" id="KW-0784">Thiamine biosynthesis</keyword>